<dbReference type="Pfam" id="PF11174">
    <property type="entry name" value="DUF2970"/>
    <property type="match status" value="1"/>
</dbReference>
<name>A0A6N7LUF9_9GAMM</name>
<evidence type="ECO:0000256" key="1">
    <source>
        <dbReference type="SAM" id="Phobius"/>
    </source>
</evidence>
<proteinExistence type="predicted"/>
<sequence>MTEQNDQDKQDKPTLIQTIHSILAALIGVQSGKNRERDFTKGDAGNYLGVYVILVIGLVIGMVITVNLVLDAAAK</sequence>
<gene>
    <name evidence="2" type="ORF">GFN93_12640</name>
</gene>
<feature type="transmembrane region" description="Helical" evidence="1">
    <location>
        <begin position="48"/>
        <end position="70"/>
    </location>
</feature>
<keyword evidence="1" id="KW-0812">Transmembrane</keyword>
<dbReference type="Proteomes" id="UP000469421">
    <property type="component" value="Unassembled WGS sequence"/>
</dbReference>
<keyword evidence="1" id="KW-0472">Membrane</keyword>
<comment type="caution">
    <text evidence="2">The sequence shown here is derived from an EMBL/GenBank/DDBJ whole genome shotgun (WGS) entry which is preliminary data.</text>
</comment>
<reference evidence="2 3" key="1">
    <citation type="submission" date="2019-10" db="EMBL/GenBank/DDBJ databases">
        <title>Alcanivorax sp.PA15-N-34 draft genome sequence.</title>
        <authorList>
            <person name="Liao X."/>
            <person name="Shao Z."/>
        </authorList>
    </citation>
    <scope>NUCLEOTIDE SEQUENCE [LARGE SCALE GENOMIC DNA]</scope>
    <source>
        <strain evidence="2 3">PA15-N-34</strain>
    </source>
</reference>
<dbReference type="AlphaFoldDB" id="A0A6N7LUF9"/>
<keyword evidence="3" id="KW-1185">Reference proteome</keyword>
<dbReference type="RefSeq" id="WP_153501413.1">
    <property type="nucleotide sequence ID" value="NZ_JBMZXE010000269.1"/>
</dbReference>
<dbReference type="EMBL" id="WIRE01000001">
    <property type="protein sequence ID" value="MQX54099.1"/>
    <property type="molecule type" value="Genomic_DNA"/>
</dbReference>
<dbReference type="InterPro" id="IPR021344">
    <property type="entry name" value="DUF2970"/>
</dbReference>
<accession>A0A6N7LUF9</accession>
<organism evidence="2 3">
    <name type="scientific">Alcanivorax sediminis</name>
    <dbReference type="NCBI Taxonomy" id="2663008"/>
    <lineage>
        <taxon>Bacteria</taxon>
        <taxon>Pseudomonadati</taxon>
        <taxon>Pseudomonadota</taxon>
        <taxon>Gammaproteobacteria</taxon>
        <taxon>Oceanospirillales</taxon>
        <taxon>Alcanivoracaceae</taxon>
        <taxon>Alcanivorax</taxon>
    </lineage>
</organism>
<evidence type="ECO:0000313" key="3">
    <source>
        <dbReference type="Proteomes" id="UP000469421"/>
    </source>
</evidence>
<keyword evidence="1" id="KW-1133">Transmembrane helix</keyword>
<evidence type="ECO:0000313" key="2">
    <source>
        <dbReference type="EMBL" id="MQX54099.1"/>
    </source>
</evidence>
<protein>
    <submittedName>
        <fullName evidence="2">DUF2970 domain-containing protein</fullName>
    </submittedName>
</protein>